<proteinExistence type="predicted"/>
<sequence>MTKINKCQDCAANLVHRIQGSNQGLLCNQCGEWVLVTTYIPEIRRDETRYKMYLRFADSKNKQHIIALAKAANINFLQARKMIQEDKPLIFGK</sequence>
<dbReference type="EMBL" id="AP018227">
    <property type="protein sequence ID" value="BAY85580.1"/>
    <property type="molecule type" value="Genomic_DNA"/>
</dbReference>
<organism evidence="1 2">
    <name type="scientific">Calothrix parasitica NIES-267</name>
    <dbReference type="NCBI Taxonomy" id="1973488"/>
    <lineage>
        <taxon>Bacteria</taxon>
        <taxon>Bacillati</taxon>
        <taxon>Cyanobacteriota</taxon>
        <taxon>Cyanophyceae</taxon>
        <taxon>Nostocales</taxon>
        <taxon>Calotrichaceae</taxon>
        <taxon>Calothrix</taxon>
    </lineage>
</organism>
<gene>
    <name evidence="1" type="ORF">NIES267_50800</name>
</gene>
<evidence type="ECO:0000313" key="1">
    <source>
        <dbReference type="EMBL" id="BAY85580.1"/>
    </source>
</evidence>
<reference evidence="1 2" key="1">
    <citation type="submission" date="2017-06" db="EMBL/GenBank/DDBJ databases">
        <title>Genome sequencing of cyanobaciteial culture collection at National Institute for Environmental Studies (NIES).</title>
        <authorList>
            <person name="Hirose Y."/>
            <person name="Shimura Y."/>
            <person name="Fujisawa T."/>
            <person name="Nakamura Y."/>
            <person name="Kawachi M."/>
        </authorList>
    </citation>
    <scope>NUCLEOTIDE SEQUENCE [LARGE SCALE GENOMIC DNA]</scope>
    <source>
        <strain evidence="1 2">NIES-267</strain>
    </source>
</reference>
<accession>A0A1Z4LWK4</accession>
<evidence type="ECO:0000313" key="2">
    <source>
        <dbReference type="Proteomes" id="UP000218418"/>
    </source>
</evidence>
<name>A0A1Z4LWK4_9CYAN</name>
<dbReference type="OrthoDB" id="2087648at2"/>
<protein>
    <submittedName>
        <fullName evidence="1">Uncharacterized protein</fullName>
    </submittedName>
</protein>
<keyword evidence="2" id="KW-1185">Reference proteome</keyword>
<dbReference type="AlphaFoldDB" id="A0A1Z4LWK4"/>
<dbReference type="Proteomes" id="UP000218418">
    <property type="component" value="Chromosome"/>
</dbReference>